<dbReference type="InterPro" id="IPR025686">
    <property type="entry name" value="Glucos_trans_II"/>
</dbReference>
<feature type="transmembrane region" description="Helical" evidence="1">
    <location>
        <begin position="281"/>
        <end position="300"/>
    </location>
</feature>
<dbReference type="EMBL" id="JBHUIY010000004">
    <property type="protein sequence ID" value="MFD2232837.1"/>
    <property type="molecule type" value="Genomic_DNA"/>
</dbReference>
<name>A0ABW5C7J8_9PROT</name>
<feature type="transmembrane region" description="Helical" evidence="1">
    <location>
        <begin position="102"/>
        <end position="123"/>
    </location>
</feature>
<keyword evidence="1" id="KW-0812">Transmembrane</keyword>
<evidence type="ECO:0000313" key="3">
    <source>
        <dbReference type="Proteomes" id="UP001597296"/>
    </source>
</evidence>
<feature type="transmembrane region" description="Helical" evidence="1">
    <location>
        <begin position="306"/>
        <end position="326"/>
    </location>
</feature>
<dbReference type="Proteomes" id="UP001597296">
    <property type="component" value="Unassembled WGS sequence"/>
</dbReference>
<feature type="transmembrane region" description="Helical" evidence="1">
    <location>
        <begin position="184"/>
        <end position="204"/>
    </location>
</feature>
<protein>
    <submittedName>
        <fullName evidence="2">Glucosyltransferase domain-containing protein</fullName>
    </submittedName>
</protein>
<feature type="transmembrane region" description="Helical" evidence="1">
    <location>
        <begin position="44"/>
        <end position="62"/>
    </location>
</feature>
<organism evidence="2 3">
    <name type="scientific">Phaeospirillum tilakii</name>
    <dbReference type="NCBI Taxonomy" id="741673"/>
    <lineage>
        <taxon>Bacteria</taxon>
        <taxon>Pseudomonadati</taxon>
        <taxon>Pseudomonadota</taxon>
        <taxon>Alphaproteobacteria</taxon>
        <taxon>Rhodospirillales</taxon>
        <taxon>Rhodospirillaceae</taxon>
        <taxon>Phaeospirillum</taxon>
    </lineage>
</organism>
<keyword evidence="1" id="KW-0472">Membrane</keyword>
<sequence length="506" mass="54476">MFVPTFGGDDWHAIVRPDFQYGLIVAIGRWMNLLVWRLADGNSFGPATGVAVLSLALLFLALACCRALGIRRPGIIVAFAALLVSFPIMAETFSFKQNHFPNAAGILLATGGGLMTIEAWTCLGRGARRAALLRSVAAVVCITLSSACSQQTMHFTVALLLAHLVGLSRQPAPAAIGRREARGLLFGLAILAAGLTVYAVSVPLSQHLLDIPTFSGRGGHSMGAGMVQSPEELAQGVRSFLTGWGSFLFLSTHLFPLPLKLAFYAALAVCLVLAPRWRERICLAVCTLLMLALPFALAIVRVEAVFRFTAIIALAVPYAMVFALMADHLHRRRRGRWACAALIGMTLLFCFEQNKASLSTVLLNQRDRAVAARILTRLQAAPEFAPFATTGVLPILVVGQLEDRMPPYPFAPDSPDAPPPQNYSIDSCGVFNCSIGRLEPLLQLIGEATMRYPVSVWQHRPAEMTDPALSDRIAAAPPWPAPGSMIWTADGVVLVLGRTAPQRPAP</sequence>
<dbReference type="RefSeq" id="WP_377314501.1">
    <property type="nucleotide sequence ID" value="NZ_JBHUIY010000004.1"/>
</dbReference>
<dbReference type="Pfam" id="PF14264">
    <property type="entry name" value="Glucos_trans_II"/>
    <property type="match status" value="1"/>
</dbReference>
<gene>
    <name evidence="2" type="ORF">ACFSNB_03370</name>
</gene>
<comment type="caution">
    <text evidence="2">The sequence shown here is derived from an EMBL/GenBank/DDBJ whole genome shotgun (WGS) entry which is preliminary data.</text>
</comment>
<proteinExistence type="predicted"/>
<accession>A0ABW5C7J8</accession>
<feature type="transmembrane region" description="Helical" evidence="1">
    <location>
        <begin position="74"/>
        <end position="90"/>
    </location>
</feature>
<feature type="transmembrane region" description="Helical" evidence="1">
    <location>
        <begin position="254"/>
        <end position="274"/>
    </location>
</feature>
<reference evidence="3" key="1">
    <citation type="journal article" date="2019" name="Int. J. Syst. Evol. Microbiol.">
        <title>The Global Catalogue of Microorganisms (GCM) 10K type strain sequencing project: providing services to taxonomists for standard genome sequencing and annotation.</title>
        <authorList>
            <consortium name="The Broad Institute Genomics Platform"/>
            <consortium name="The Broad Institute Genome Sequencing Center for Infectious Disease"/>
            <person name="Wu L."/>
            <person name="Ma J."/>
        </authorList>
    </citation>
    <scope>NUCLEOTIDE SEQUENCE [LARGE SCALE GENOMIC DNA]</scope>
    <source>
        <strain evidence="3">KCTC 15012</strain>
    </source>
</reference>
<keyword evidence="3" id="KW-1185">Reference proteome</keyword>
<evidence type="ECO:0000313" key="2">
    <source>
        <dbReference type="EMBL" id="MFD2232837.1"/>
    </source>
</evidence>
<keyword evidence="1" id="KW-1133">Transmembrane helix</keyword>
<evidence type="ECO:0000256" key="1">
    <source>
        <dbReference type="SAM" id="Phobius"/>
    </source>
</evidence>